<evidence type="ECO:0000313" key="2">
    <source>
        <dbReference type="EMBL" id="KRK18923.1"/>
    </source>
</evidence>
<proteinExistence type="predicted"/>
<feature type="domain" description="GyrI-like small molecule binding" evidence="1">
    <location>
        <begin position="20"/>
        <end position="203"/>
    </location>
</feature>
<organism evidence="2 3">
    <name type="scientific">Loigolactobacillus coryniformis subsp. coryniformis KCTC 3167 = DSM 20001</name>
    <dbReference type="NCBI Taxonomy" id="913848"/>
    <lineage>
        <taxon>Bacteria</taxon>
        <taxon>Bacillati</taxon>
        <taxon>Bacillota</taxon>
        <taxon>Bacilli</taxon>
        <taxon>Lactobacillales</taxon>
        <taxon>Lactobacillaceae</taxon>
        <taxon>Loigolactobacillus</taxon>
    </lineage>
</organism>
<dbReference type="AlphaFoldDB" id="A0A0R1FB03"/>
<dbReference type="InterPro" id="IPR008319">
    <property type="entry name" value="GyrI-like_CCH_Lin2189-like"/>
</dbReference>
<dbReference type="RefSeq" id="WP_010012077.1">
    <property type="nucleotide sequence ID" value="NZ_AZCN01000006.1"/>
</dbReference>
<accession>A0A0R1FB03</accession>
<dbReference type="eggNOG" id="COG4832">
    <property type="taxonomic scope" value="Bacteria"/>
</dbReference>
<dbReference type="Pfam" id="PF06445">
    <property type="entry name" value="GyrI-like"/>
    <property type="match status" value="1"/>
</dbReference>
<reference evidence="2 3" key="1">
    <citation type="journal article" date="2015" name="Genome Announc.">
        <title>Expanding the biotechnology potential of lactobacilli through comparative genomics of 213 strains and associated genera.</title>
        <authorList>
            <person name="Sun Z."/>
            <person name="Harris H.M."/>
            <person name="McCann A."/>
            <person name="Guo C."/>
            <person name="Argimon S."/>
            <person name="Zhang W."/>
            <person name="Yang X."/>
            <person name="Jeffery I.B."/>
            <person name="Cooney J.C."/>
            <person name="Kagawa T.F."/>
            <person name="Liu W."/>
            <person name="Song Y."/>
            <person name="Salvetti E."/>
            <person name="Wrobel A."/>
            <person name="Rasinkangas P."/>
            <person name="Parkhill J."/>
            <person name="Rea M.C."/>
            <person name="O'Sullivan O."/>
            <person name="Ritari J."/>
            <person name="Douillard F.P."/>
            <person name="Paul Ross R."/>
            <person name="Yang R."/>
            <person name="Briner A.E."/>
            <person name="Felis G.E."/>
            <person name="de Vos W.M."/>
            <person name="Barrangou R."/>
            <person name="Klaenhammer T.R."/>
            <person name="Caufield P.W."/>
            <person name="Cui Y."/>
            <person name="Zhang H."/>
            <person name="O'Toole P.W."/>
        </authorList>
    </citation>
    <scope>NUCLEOTIDE SEQUENCE [LARGE SCALE GENOMIC DNA]</scope>
    <source>
        <strain evidence="2 3">DSM 20001</strain>
    </source>
</reference>
<dbReference type="SUPFAM" id="SSF55136">
    <property type="entry name" value="Probable bacterial effector-binding domain"/>
    <property type="match status" value="1"/>
</dbReference>
<dbReference type="InterPro" id="IPR011256">
    <property type="entry name" value="Reg_factor_effector_dom_sf"/>
</dbReference>
<evidence type="ECO:0000313" key="3">
    <source>
        <dbReference type="Proteomes" id="UP000051181"/>
    </source>
</evidence>
<dbReference type="GeneID" id="65917962"/>
<protein>
    <recommendedName>
        <fullName evidence="1">GyrI-like small molecule binding domain-containing protein</fullName>
    </recommendedName>
</protein>
<dbReference type="EMBL" id="AZCN01000006">
    <property type="protein sequence ID" value="KRK18923.1"/>
    <property type="molecule type" value="Genomic_DNA"/>
</dbReference>
<name>A0A0R1FB03_9LACO</name>
<evidence type="ECO:0000259" key="1">
    <source>
        <dbReference type="Pfam" id="PF06445"/>
    </source>
</evidence>
<gene>
    <name evidence="2" type="ORF">FD22_GL001984</name>
</gene>
<dbReference type="PIRSF" id="PIRSF031644">
    <property type="entry name" value="UCP031644"/>
    <property type="match status" value="1"/>
</dbReference>
<dbReference type="Proteomes" id="UP000051181">
    <property type="component" value="Unassembled WGS sequence"/>
</dbReference>
<dbReference type="Gene3D" id="3.20.80.10">
    <property type="entry name" value="Regulatory factor, effector binding domain"/>
    <property type="match status" value="1"/>
</dbReference>
<dbReference type="PATRIC" id="fig|913848.6.peg.2025"/>
<comment type="caution">
    <text evidence="2">The sequence shown here is derived from an EMBL/GenBank/DDBJ whole genome shotgun (WGS) entry which is preliminary data.</text>
</comment>
<dbReference type="InterPro" id="IPR029442">
    <property type="entry name" value="GyrI-like"/>
</dbReference>
<sequence length="214" mass="24093">MSEKYEWRKQEKAIYPTRQKPSIVELSPQNFITITGQGDPNQPEFSRRIAALYAISYTIKMAPKKAINFAGAFDYTVFPLEAFWTLPAGFSGEVKDHKEMLQYKMMLKQPEFVTPTVFAQAKELAAAKIPTDLVPKLNLETISEGLVAMQLHVGPFDNEPASFAKLQTYLDSAGYRRTSLAHKEIYLSDFRRTAPEKLKTILRVSVAKVAAPTA</sequence>